<name>A0A250X040_9CHLO</name>
<dbReference type="Proteomes" id="UP000232323">
    <property type="component" value="Unassembled WGS sequence"/>
</dbReference>
<evidence type="ECO:0000313" key="3">
    <source>
        <dbReference type="EMBL" id="GAX76120.1"/>
    </source>
</evidence>
<protein>
    <submittedName>
        <fullName evidence="3">Uncharacterized protein</fullName>
    </submittedName>
</protein>
<dbReference type="EMBL" id="BEGY01000015">
    <property type="protein sequence ID" value="GAX76120.1"/>
    <property type="molecule type" value="Genomic_DNA"/>
</dbReference>
<gene>
    <name evidence="3" type="ORF">CEUSTIGMA_g3563.t1</name>
</gene>
<feature type="signal peptide" evidence="2">
    <location>
        <begin position="1"/>
        <end position="19"/>
    </location>
</feature>
<reference evidence="3 4" key="1">
    <citation type="submission" date="2017-08" db="EMBL/GenBank/DDBJ databases">
        <title>Acidophilic green algal genome provides insights into adaptation to an acidic environment.</title>
        <authorList>
            <person name="Hirooka S."/>
            <person name="Hirose Y."/>
            <person name="Kanesaki Y."/>
            <person name="Higuchi S."/>
            <person name="Fujiwara T."/>
            <person name="Onuma R."/>
            <person name="Era A."/>
            <person name="Ohbayashi R."/>
            <person name="Uzuka A."/>
            <person name="Nozaki H."/>
            <person name="Yoshikawa H."/>
            <person name="Miyagishima S.Y."/>
        </authorList>
    </citation>
    <scope>NUCLEOTIDE SEQUENCE [LARGE SCALE GENOMIC DNA]</scope>
    <source>
        <strain evidence="3 4">NIES-2499</strain>
    </source>
</reference>
<feature type="region of interest" description="Disordered" evidence="1">
    <location>
        <begin position="121"/>
        <end position="141"/>
    </location>
</feature>
<dbReference type="AlphaFoldDB" id="A0A250X040"/>
<accession>A0A250X040</accession>
<evidence type="ECO:0000313" key="4">
    <source>
        <dbReference type="Proteomes" id="UP000232323"/>
    </source>
</evidence>
<evidence type="ECO:0000256" key="2">
    <source>
        <dbReference type="SAM" id="SignalP"/>
    </source>
</evidence>
<keyword evidence="2" id="KW-0732">Signal</keyword>
<feature type="chain" id="PRO_5013395359" evidence="2">
    <location>
        <begin position="20"/>
        <end position="141"/>
    </location>
</feature>
<keyword evidence="4" id="KW-1185">Reference proteome</keyword>
<proteinExistence type="predicted"/>
<comment type="caution">
    <text evidence="3">The sequence shown here is derived from an EMBL/GenBank/DDBJ whole genome shotgun (WGS) entry which is preliminary data.</text>
</comment>
<evidence type="ECO:0000256" key="1">
    <source>
        <dbReference type="SAM" id="MobiDB-lite"/>
    </source>
</evidence>
<organism evidence="3 4">
    <name type="scientific">Chlamydomonas eustigma</name>
    <dbReference type="NCBI Taxonomy" id="1157962"/>
    <lineage>
        <taxon>Eukaryota</taxon>
        <taxon>Viridiplantae</taxon>
        <taxon>Chlorophyta</taxon>
        <taxon>core chlorophytes</taxon>
        <taxon>Chlorophyceae</taxon>
        <taxon>CS clade</taxon>
        <taxon>Chlamydomonadales</taxon>
        <taxon>Chlamydomonadaceae</taxon>
        <taxon>Chlamydomonas</taxon>
    </lineage>
</organism>
<sequence>MFLICWTIVFRSSARHIMAFRTVTYAITNEGGTGFSAIHDEPHMSELLNQRQTEMWANNKRPYFASYAPSGVTIYPDQRYLPWKKREYFTTPPTFEGTRFRFTKGEMSDRTATLRTSQQLQANMKHGGNTAPGADSIPAEK</sequence>